<dbReference type="Proteomes" id="UP000728185">
    <property type="component" value="Unassembled WGS sequence"/>
</dbReference>
<dbReference type="PROSITE" id="PS00352">
    <property type="entry name" value="CSD_1"/>
    <property type="match status" value="1"/>
</dbReference>
<dbReference type="CDD" id="cd04458">
    <property type="entry name" value="CSP_CDS"/>
    <property type="match status" value="1"/>
</dbReference>
<dbReference type="PROSITE" id="PS51857">
    <property type="entry name" value="CSD_2"/>
    <property type="match status" value="1"/>
</dbReference>
<proteinExistence type="predicted"/>
<dbReference type="AlphaFoldDB" id="A0A8E0VGH6"/>
<evidence type="ECO:0000256" key="1">
    <source>
        <dbReference type="SAM" id="MobiDB-lite"/>
    </source>
</evidence>
<evidence type="ECO:0000313" key="3">
    <source>
        <dbReference type="EMBL" id="KAA0186714.1"/>
    </source>
</evidence>
<dbReference type="Pfam" id="PF00313">
    <property type="entry name" value="CSD"/>
    <property type="match status" value="1"/>
</dbReference>
<dbReference type="PANTHER" id="PTHR11544">
    <property type="entry name" value="COLD SHOCK DOMAIN CONTAINING PROTEINS"/>
    <property type="match status" value="1"/>
</dbReference>
<dbReference type="SMART" id="SM00357">
    <property type="entry name" value="CSP"/>
    <property type="match status" value="1"/>
</dbReference>
<feature type="region of interest" description="Disordered" evidence="1">
    <location>
        <begin position="90"/>
        <end position="116"/>
    </location>
</feature>
<organism evidence="3 4">
    <name type="scientific">Fasciolopsis buskii</name>
    <dbReference type="NCBI Taxonomy" id="27845"/>
    <lineage>
        <taxon>Eukaryota</taxon>
        <taxon>Metazoa</taxon>
        <taxon>Spiralia</taxon>
        <taxon>Lophotrochozoa</taxon>
        <taxon>Platyhelminthes</taxon>
        <taxon>Trematoda</taxon>
        <taxon>Digenea</taxon>
        <taxon>Plagiorchiida</taxon>
        <taxon>Echinostomata</taxon>
        <taxon>Echinostomatoidea</taxon>
        <taxon>Fasciolidae</taxon>
        <taxon>Fasciolopsis</taxon>
    </lineage>
</organism>
<feature type="region of interest" description="Disordered" evidence="1">
    <location>
        <begin position="1"/>
        <end position="20"/>
    </location>
</feature>
<dbReference type="GO" id="GO:0003676">
    <property type="term" value="F:nucleic acid binding"/>
    <property type="evidence" value="ECO:0007669"/>
    <property type="project" value="InterPro"/>
</dbReference>
<feature type="domain" description="CSD" evidence="2">
    <location>
        <begin position="25"/>
        <end position="94"/>
    </location>
</feature>
<dbReference type="Gene3D" id="2.40.50.140">
    <property type="entry name" value="Nucleic acid-binding proteins"/>
    <property type="match status" value="1"/>
</dbReference>
<comment type="caution">
    <text evidence="3">The sequence shown here is derived from an EMBL/GenBank/DDBJ whole genome shotgun (WGS) entry which is preliminary data.</text>
</comment>
<accession>A0A8E0VGH6</accession>
<sequence>MAETAPPENEKSEQKTGPRKLLEERVKGDVKWFNVKSGYGFIHRFDTDADIFVHQSAISKNNPHKFQRSLREGEEVEFYVVAGEKGDEAWEVTGPNGAPVQGSDYASPRDQGGMYRGRGRGLSSGWYDGRGRGEPGMNDLLVVFSRCFKHPVSSVFRRDSVVVVNSVVAVSLADVGAEVAMVRVGGHLVEVSEVAEAMGKIGQTVNKGPTETEGKMSKCSINDGILVLYDLLFPNRILSNTVITSPVFSVLSFELPSNIVNQLMNIVRL</sequence>
<dbReference type="InterPro" id="IPR012340">
    <property type="entry name" value="NA-bd_OB-fold"/>
</dbReference>
<evidence type="ECO:0000259" key="2">
    <source>
        <dbReference type="PROSITE" id="PS51857"/>
    </source>
</evidence>
<gene>
    <name evidence="3" type="ORF">FBUS_06240</name>
</gene>
<evidence type="ECO:0000313" key="4">
    <source>
        <dbReference type="Proteomes" id="UP000728185"/>
    </source>
</evidence>
<dbReference type="EMBL" id="LUCM01009599">
    <property type="protein sequence ID" value="KAA0186714.1"/>
    <property type="molecule type" value="Genomic_DNA"/>
</dbReference>
<dbReference type="InterPro" id="IPR019844">
    <property type="entry name" value="CSD_CS"/>
</dbReference>
<dbReference type="OrthoDB" id="203339at2759"/>
<keyword evidence="4" id="KW-1185">Reference proteome</keyword>
<feature type="compositionally biased region" description="Basic and acidic residues" evidence="1">
    <location>
        <begin position="8"/>
        <end position="20"/>
    </location>
</feature>
<dbReference type="PRINTS" id="PR00050">
    <property type="entry name" value="COLDSHOCK"/>
</dbReference>
<dbReference type="InterPro" id="IPR002059">
    <property type="entry name" value="CSP_DNA-bd"/>
</dbReference>
<dbReference type="InterPro" id="IPR050181">
    <property type="entry name" value="Cold_shock_domain"/>
</dbReference>
<dbReference type="InterPro" id="IPR011129">
    <property type="entry name" value="CSD"/>
</dbReference>
<reference evidence="3" key="1">
    <citation type="submission" date="2019-05" db="EMBL/GenBank/DDBJ databases">
        <title>Annotation for the trematode Fasciolopsis buski.</title>
        <authorList>
            <person name="Choi Y.-J."/>
        </authorList>
    </citation>
    <scope>NUCLEOTIDE SEQUENCE</scope>
    <source>
        <strain evidence="3">HT</strain>
        <tissue evidence="3">Whole worm</tissue>
    </source>
</reference>
<name>A0A8E0VGH6_9TREM</name>
<protein>
    <submittedName>
        <fullName evidence="3">Nuclease-sensitive element-binding protein 1</fullName>
    </submittedName>
</protein>
<dbReference type="SUPFAM" id="SSF50249">
    <property type="entry name" value="Nucleic acid-binding proteins"/>
    <property type="match status" value="1"/>
</dbReference>